<dbReference type="SMART" id="SM00354">
    <property type="entry name" value="HTH_LACI"/>
    <property type="match status" value="1"/>
</dbReference>
<evidence type="ECO:0000313" key="5">
    <source>
        <dbReference type="EMBL" id="OKP86795.1"/>
    </source>
</evidence>
<dbReference type="InterPro" id="IPR000843">
    <property type="entry name" value="HTH_LacI"/>
</dbReference>
<dbReference type="Pfam" id="PF13377">
    <property type="entry name" value="Peripla_BP_3"/>
    <property type="match status" value="1"/>
</dbReference>
<protein>
    <submittedName>
        <fullName evidence="5">LacI family transcriptional regulator</fullName>
    </submittedName>
</protein>
<dbReference type="Gene3D" id="3.40.50.2300">
    <property type="match status" value="2"/>
</dbReference>
<dbReference type="CDD" id="cd06267">
    <property type="entry name" value="PBP1_LacI_sugar_binding-like"/>
    <property type="match status" value="1"/>
</dbReference>
<feature type="domain" description="HTH lacI-type" evidence="4">
    <location>
        <begin position="20"/>
        <end position="74"/>
    </location>
</feature>
<evidence type="ECO:0000256" key="3">
    <source>
        <dbReference type="ARBA" id="ARBA00023163"/>
    </source>
</evidence>
<evidence type="ECO:0000259" key="4">
    <source>
        <dbReference type="PROSITE" id="PS50932"/>
    </source>
</evidence>
<evidence type="ECO:0000256" key="1">
    <source>
        <dbReference type="ARBA" id="ARBA00023015"/>
    </source>
</evidence>
<keyword evidence="1" id="KW-0805">Transcription regulation</keyword>
<dbReference type="PANTHER" id="PTHR30146">
    <property type="entry name" value="LACI-RELATED TRANSCRIPTIONAL REPRESSOR"/>
    <property type="match status" value="1"/>
</dbReference>
<organism evidence="5 6">
    <name type="scientific">Paenibacillus helianthi</name>
    <dbReference type="NCBI Taxonomy" id="1349432"/>
    <lineage>
        <taxon>Bacteria</taxon>
        <taxon>Bacillati</taxon>
        <taxon>Bacillota</taxon>
        <taxon>Bacilli</taxon>
        <taxon>Bacillales</taxon>
        <taxon>Paenibacillaceae</taxon>
        <taxon>Paenibacillus</taxon>
    </lineage>
</organism>
<evidence type="ECO:0000256" key="2">
    <source>
        <dbReference type="ARBA" id="ARBA00023125"/>
    </source>
</evidence>
<sequence>MSDFINETAETGRLITIKKISILDIVEKSGVSLVTVSRVLNNVPTVREENRQKVLQAIKELDYRPNSAARSLARGTTGLIGLTLITLNDTVFDGIVHSVNEHLEENGYLLALSVSSPKEEEAGKQNSFLFQEDRVDGIIVLSPLNEKQVILELKRKKIPFVIIDNHLESSKALTVNVDNYAGGYKATKHLLDLGHTHIAHVSGPEHFLSVRERKRGFAEALEQAGVAPCIVAHTDFGIRCGYEIAMGWIQQGILPTAVFAGDDALALGVMDAFRAHGYRIPDDISIIGYDDQVFASEIHPQLTTVRQPTEQMGKEAVRLLLKLIEGSKRNSSVLLQPELLIRQTTANYKHREKQ</sequence>
<reference evidence="5 6" key="1">
    <citation type="submission" date="2016-03" db="EMBL/GenBank/DDBJ databases">
        <authorList>
            <person name="Sant'Anna F.H."/>
            <person name="Ambrosini A."/>
            <person name="Souza R."/>
            <person name="Bach E."/>
            <person name="Fernandes G."/>
            <person name="Balsanelli E."/>
            <person name="Baura V.A."/>
            <person name="Souza E.M."/>
            <person name="Passaglia L."/>
        </authorList>
    </citation>
    <scope>NUCLEOTIDE SEQUENCE [LARGE SCALE GENOMIC DNA]</scope>
    <source>
        <strain evidence="5 6">P26E</strain>
    </source>
</reference>
<dbReference type="Pfam" id="PF00356">
    <property type="entry name" value="LacI"/>
    <property type="match status" value="1"/>
</dbReference>
<dbReference type="EMBL" id="LVWI01000037">
    <property type="protein sequence ID" value="OKP86795.1"/>
    <property type="molecule type" value="Genomic_DNA"/>
</dbReference>
<dbReference type="InterPro" id="IPR028082">
    <property type="entry name" value="Peripla_BP_I"/>
</dbReference>
<dbReference type="Proteomes" id="UP000186058">
    <property type="component" value="Unassembled WGS sequence"/>
</dbReference>
<keyword evidence="2" id="KW-0238">DNA-binding</keyword>
<dbReference type="InterPro" id="IPR010982">
    <property type="entry name" value="Lambda_DNA-bd_dom_sf"/>
</dbReference>
<evidence type="ECO:0000313" key="6">
    <source>
        <dbReference type="Proteomes" id="UP000186058"/>
    </source>
</evidence>
<dbReference type="InterPro" id="IPR046335">
    <property type="entry name" value="LacI/GalR-like_sensor"/>
</dbReference>
<dbReference type="SUPFAM" id="SSF47413">
    <property type="entry name" value="lambda repressor-like DNA-binding domains"/>
    <property type="match status" value="1"/>
</dbReference>
<dbReference type="PROSITE" id="PS50932">
    <property type="entry name" value="HTH_LACI_2"/>
    <property type="match status" value="1"/>
</dbReference>
<accession>A0ABX3ES61</accession>
<dbReference type="Gene3D" id="1.10.260.40">
    <property type="entry name" value="lambda repressor-like DNA-binding domains"/>
    <property type="match status" value="1"/>
</dbReference>
<proteinExistence type="predicted"/>
<comment type="caution">
    <text evidence="5">The sequence shown here is derived from an EMBL/GenBank/DDBJ whole genome shotgun (WGS) entry which is preliminary data.</text>
</comment>
<keyword evidence="3" id="KW-0804">Transcription</keyword>
<dbReference type="PANTHER" id="PTHR30146:SF109">
    <property type="entry name" value="HTH-TYPE TRANSCRIPTIONAL REGULATOR GALS"/>
    <property type="match status" value="1"/>
</dbReference>
<gene>
    <name evidence="5" type="ORF">A3844_12380</name>
</gene>
<name>A0ABX3ES61_9BACL</name>
<dbReference type="CDD" id="cd01392">
    <property type="entry name" value="HTH_LacI"/>
    <property type="match status" value="1"/>
</dbReference>
<dbReference type="SUPFAM" id="SSF53822">
    <property type="entry name" value="Periplasmic binding protein-like I"/>
    <property type="match status" value="1"/>
</dbReference>
<keyword evidence="6" id="KW-1185">Reference proteome</keyword>